<feature type="region of interest" description="Disordered" evidence="1">
    <location>
        <begin position="1"/>
        <end position="26"/>
    </location>
</feature>
<keyword evidence="3" id="KW-1185">Reference proteome</keyword>
<dbReference type="Proteomes" id="UP000314294">
    <property type="component" value="Unassembled WGS sequence"/>
</dbReference>
<protein>
    <submittedName>
        <fullName evidence="2">Uncharacterized protein</fullName>
    </submittedName>
</protein>
<dbReference type="EMBL" id="SRLO01000680">
    <property type="protein sequence ID" value="TNN48845.1"/>
    <property type="molecule type" value="Genomic_DNA"/>
</dbReference>
<evidence type="ECO:0000256" key="1">
    <source>
        <dbReference type="SAM" id="MobiDB-lite"/>
    </source>
</evidence>
<evidence type="ECO:0000313" key="3">
    <source>
        <dbReference type="Proteomes" id="UP000314294"/>
    </source>
</evidence>
<reference evidence="2 3" key="1">
    <citation type="submission" date="2019-03" db="EMBL/GenBank/DDBJ databases">
        <title>First draft genome of Liparis tanakae, snailfish: a comprehensive survey of snailfish specific genes.</title>
        <authorList>
            <person name="Kim W."/>
            <person name="Song I."/>
            <person name="Jeong J.-H."/>
            <person name="Kim D."/>
            <person name="Kim S."/>
            <person name="Ryu S."/>
            <person name="Song J.Y."/>
            <person name="Lee S.K."/>
        </authorList>
    </citation>
    <scope>NUCLEOTIDE SEQUENCE [LARGE SCALE GENOMIC DNA]</scope>
    <source>
        <tissue evidence="2">Muscle</tissue>
    </source>
</reference>
<proteinExistence type="predicted"/>
<feature type="compositionally biased region" description="Basic residues" evidence="1">
    <location>
        <begin position="1"/>
        <end position="20"/>
    </location>
</feature>
<organism evidence="2 3">
    <name type="scientific">Liparis tanakae</name>
    <name type="common">Tanaka's snailfish</name>
    <dbReference type="NCBI Taxonomy" id="230148"/>
    <lineage>
        <taxon>Eukaryota</taxon>
        <taxon>Metazoa</taxon>
        <taxon>Chordata</taxon>
        <taxon>Craniata</taxon>
        <taxon>Vertebrata</taxon>
        <taxon>Euteleostomi</taxon>
        <taxon>Actinopterygii</taxon>
        <taxon>Neopterygii</taxon>
        <taxon>Teleostei</taxon>
        <taxon>Neoteleostei</taxon>
        <taxon>Acanthomorphata</taxon>
        <taxon>Eupercaria</taxon>
        <taxon>Perciformes</taxon>
        <taxon>Cottioidei</taxon>
        <taxon>Cottales</taxon>
        <taxon>Liparidae</taxon>
        <taxon>Liparis</taxon>
    </lineage>
</organism>
<sequence length="70" mass="8106">MTHKAFYMRKVRPQPLRSRHPGNVSFKPMKAAPLREHIHDESVIDAHELNNEFIASLQRLTTHPPTHSSL</sequence>
<comment type="caution">
    <text evidence="2">The sequence shown here is derived from an EMBL/GenBank/DDBJ whole genome shotgun (WGS) entry which is preliminary data.</text>
</comment>
<accession>A0A4Z2G6V2</accession>
<name>A0A4Z2G6V2_9TELE</name>
<dbReference type="AlphaFoldDB" id="A0A4Z2G6V2"/>
<gene>
    <name evidence="2" type="ORF">EYF80_040969</name>
</gene>
<evidence type="ECO:0000313" key="2">
    <source>
        <dbReference type="EMBL" id="TNN48845.1"/>
    </source>
</evidence>